<dbReference type="Proteomes" id="UP001322138">
    <property type="component" value="Unassembled WGS sequence"/>
</dbReference>
<evidence type="ECO:0000256" key="1">
    <source>
        <dbReference type="SAM" id="MobiDB-lite"/>
    </source>
</evidence>
<feature type="region of interest" description="Disordered" evidence="1">
    <location>
        <begin position="350"/>
        <end position="477"/>
    </location>
</feature>
<feature type="transmembrane region" description="Helical" evidence="2">
    <location>
        <begin position="265"/>
        <end position="288"/>
    </location>
</feature>
<feature type="compositionally biased region" description="Polar residues" evidence="1">
    <location>
        <begin position="361"/>
        <end position="372"/>
    </location>
</feature>
<feature type="signal peptide" evidence="3">
    <location>
        <begin position="1"/>
        <end position="22"/>
    </location>
</feature>
<feature type="compositionally biased region" description="Basic and acidic residues" evidence="1">
    <location>
        <begin position="389"/>
        <end position="398"/>
    </location>
</feature>
<feature type="region of interest" description="Disordered" evidence="1">
    <location>
        <begin position="489"/>
        <end position="600"/>
    </location>
</feature>
<feature type="compositionally biased region" description="Low complexity" evidence="1">
    <location>
        <begin position="462"/>
        <end position="473"/>
    </location>
</feature>
<evidence type="ECO:0000256" key="2">
    <source>
        <dbReference type="SAM" id="Phobius"/>
    </source>
</evidence>
<keyword evidence="5" id="KW-1185">Reference proteome</keyword>
<keyword evidence="2" id="KW-1133">Transmembrane helix</keyword>
<gene>
    <name evidence="4" type="ORF">QC761_309180</name>
</gene>
<dbReference type="EMBL" id="JAFFGZ010000005">
    <property type="protein sequence ID" value="KAK4644919.1"/>
    <property type="molecule type" value="Genomic_DNA"/>
</dbReference>
<protein>
    <recommendedName>
        <fullName evidence="6">Mid2 domain-containing protein</fullName>
    </recommendedName>
</protein>
<sequence length="600" mass="63098">MRGQGLWECTFCVVLTFSALLGQDVLVSASHMGRNPLQQIQQLQQQRRDGDVVHRVPKAQITPPPVVRGDVLRRLEGATCATEHHMCPPEMNGGCCPDRYACAFDSCYATTAGPTTACGMANYFACADSALGGCCPVGYICGERKCEPPADASAQETNCPASYTLCPASASFGCCKEGYACAINGCYKTEPYGTTVVRTFTSTSSGSVLLTTATITSTATPSAPVGVPASENAKTVVKFIPTSVLKIAAIQPTEPASGGGLSGGAIGGIVAGIVILLVVVVAAAFFIIRRVNKVRDEIVESKKGGSDMPKSHSKTASQVHQMEVDGGQLHYNPPYEDDIGIDSLIQSNTSAAGTPAPFYDPNSNNRGRSESNPAGGFTPSPNMFPTYDEPNRSRHASPEPDPGWFDSGNVPPGAGVQNNQPMRPAPIRQSSGSQGDAYGNYQYTQYTPYSHNRNQSDASELSADGGSDRGGASPHIIPELAASGGFAAELPGQHGVRSRSSSNTSARGQYRNHPMHHSRQRSDSNMSDGQQGVPQGGAQGLGLSPLDEEGTDIHGYYGRRDQQAGQTAAGLGEVEWDMSSPVDPGYVPRPYPKDQPGGGR</sequence>
<evidence type="ECO:0000313" key="4">
    <source>
        <dbReference type="EMBL" id="KAK4644919.1"/>
    </source>
</evidence>
<feature type="compositionally biased region" description="Polar residues" evidence="1">
    <location>
        <begin position="441"/>
        <end position="459"/>
    </location>
</feature>
<organism evidence="4 5">
    <name type="scientific">Podospora bellae-mahoneyi</name>
    <dbReference type="NCBI Taxonomy" id="2093777"/>
    <lineage>
        <taxon>Eukaryota</taxon>
        <taxon>Fungi</taxon>
        <taxon>Dikarya</taxon>
        <taxon>Ascomycota</taxon>
        <taxon>Pezizomycotina</taxon>
        <taxon>Sordariomycetes</taxon>
        <taxon>Sordariomycetidae</taxon>
        <taxon>Sordariales</taxon>
        <taxon>Podosporaceae</taxon>
        <taxon>Podospora</taxon>
    </lineage>
</organism>
<evidence type="ECO:0008006" key="6">
    <source>
        <dbReference type="Google" id="ProtNLM"/>
    </source>
</evidence>
<keyword evidence="3" id="KW-0732">Signal</keyword>
<name>A0ABR0FPJ4_9PEZI</name>
<accession>A0ABR0FPJ4</accession>
<feature type="chain" id="PRO_5046264239" description="Mid2 domain-containing protein" evidence="3">
    <location>
        <begin position="23"/>
        <end position="600"/>
    </location>
</feature>
<evidence type="ECO:0000313" key="5">
    <source>
        <dbReference type="Proteomes" id="UP001322138"/>
    </source>
</evidence>
<evidence type="ECO:0000256" key="3">
    <source>
        <dbReference type="SAM" id="SignalP"/>
    </source>
</evidence>
<keyword evidence="2" id="KW-0812">Transmembrane</keyword>
<dbReference type="RefSeq" id="XP_062733895.1">
    <property type="nucleotide sequence ID" value="XM_062878065.1"/>
</dbReference>
<reference evidence="4 5" key="1">
    <citation type="journal article" date="2023" name="bioRxiv">
        <title>High-quality genome assemblies of four members of thePodospora anserinaspecies complex.</title>
        <authorList>
            <person name="Ament-Velasquez S.L."/>
            <person name="Vogan A.A."/>
            <person name="Wallerman O."/>
            <person name="Hartmann F."/>
            <person name="Gautier V."/>
            <person name="Silar P."/>
            <person name="Giraud T."/>
            <person name="Johannesson H."/>
        </authorList>
    </citation>
    <scope>NUCLEOTIDE SEQUENCE [LARGE SCALE GENOMIC DNA]</scope>
    <source>
        <strain evidence="4 5">CBS 112042</strain>
    </source>
</reference>
<keyword evidence="2" id="KW-0472">Membrane</keyword>
<dbReference type="GeneID" id="87897547"/>
<feature type="compositionally biased region" description="Polar residues" evidence="1">
    <location>
        <begin position="498"/>
        <end position="507"/>
    </location>
</feature>
<proteinExistence type="predicted"/>
<comment type="caution">
    <text evidence="4">The sequence shown here is derived from an EMBL/GenBank/DDBJ whole genome shotgun (WGS) entry which is preliminary data.</text>
</comment>